<dbReference type="PANTHER" id="PTHR36113">
    <property type="entry name" value="LYASE, PUTATIVE-RELATED-RELATED"/>
    <property type="match status" value="1"/>
</dbReference>
<keyword evidence="4" id="KW-0456">Lyase</keyword>
<name>L0I5P9_HALRX</name>
<dbReference type="OrthoDB" id="166801at2157"/>
<evidence type="ECO:0000259" key="3">
    <source>
        <dbReference type="PROSITE" id="PS51819"/>
    </source>
</evidence>
<protein>
    <submittedName>
        <fullName evidence="4">Lactoylglutathione lyase-like lyase</fullName>
    </submittedName>
</protein>
<evidence type="ECO:0000256" key="1">
    <source>
        <dbReference type="ARBA" id="ARBA00022723"/>
    </source>
</evidence>
<keyword evidence="5" id="KW-1185">Reference proteome</keyword>
<dbReference type="AlphaFoldDB" id="L0I5P9"/>
<dbReference type="InterPro" id="IPR037523">
    <property type="entry name" value="VOC_core"/>
</dbReference>
<dbReference type="GeneID" id="14377854"/>
<keyword evidence="1" id="KW-0479">Metal-binding</keyword>
<dbReference type="EMBL" id="CP003050">
    <property type="protein sequence ID" value="AGB14835.1"/>
    <property type="molecule type" value="Genomic_DNA"/>
</dbReference>
<dbReference type="InterPro" id="IPR004360">
    <property type="entry name" value="Glyas_Fos-R_dOase_dom"/>
</dbReference>
<sequence>MAPDGSDAPDTATGDGGHGDPDRAGQLHHLELYASDLEASIDFWGWLLGELGYERQNDWAGGRSWINGPTYVVLVAADDAVAADHPFDRRAAGLNHVAFHAASNEHVDAITAGVRERADATVLYEDRHPYAGGYYALYCEDPEGIKVEVVGPE</sequence>
<proteinExistence type="predicted"/>
<dbReference type="InterPro" id="IPR051332">
    <property type="entry name" value="Fosfomycin_Res_Enzymes"/>
</dbReference>
<dbReference type="STRING" id="797302.Halru_0189"/>
<dbReference type="GO" id="GO:0046872">
    <property type="term" value="F:metal ion binding"/>
    <property type="evidence" value="ECO:0007669"/>
    <property type="project" value="UniProtKB-KW"/>
</dbReference>
<feature type="domain" description="VOC" evidence="3">
    <location>
        <begin position="26"/>
        <end position="152"/>
    </location>
</feature>
<dbReference type="eggNOG" id="arCOG02708">
    <property type="taxonomic scope" value="Archaea"/>
</dbReference>
<dbReference type="GO" id="GO:0016829">
    <property type="term" value="F:lyase activity"/>
    <property type="evidence" value="ECO:0007669"/>
    <property type="project" value="UniProtKB-KW"/>
</dbReference>
<reference evidence="4" key="1">
    <citation type="submission" date="2011-09" db="EMBL/GenBank/DDBJ databases">
        <title>Complete sequence of Halovivax ruber XH-70.</title>
        <authorList>
            <consortium name="US DOE Joint Genome Institute"/>
            <person name="Lucas S."/>
            <person name="Han J."/>
            <person name="Lapidus A."/>
            <person name="Cheng J.-F."/>
            <person name="Goodwin L."/>
            <person name="Pitluck S."/>
            <person name="Peters L."/>
            <person name="Mikhailova N."/>
            <person name="Davenport K."/>
            <person name="Detter J.C."/>
            <person name="Han C."/>
            <person name="Tapia R."/>
            <person name="Land M."/>
            <person name="Hauser L."/>
            <person name="Kyrpides N."/>
            <person name="Ivanova N."/>
            <person name="Pagani I."/>
            <person name="Sproer C."/>
            <person name="Anderson I."/>
            <person name="Woyke T."/>
        </authorList>
    </citation>
    <scope>NUCLEOTIDE SEQUENCE</scope>
    <source>
        <strain evidence="4">XH-70</strain>
    </source>
</reference>
<gene>
    <name evidence="4" type="ordered locus">Halru_0189</name>
</gene>
<feature type="region of interest" description="Disordered" evidence="2">
    <location>
        <begin position="1"/>
        <end position="23"/>
    </location>
</feature>
<dbReference type="InterPro" id="IPR029068">
    <property type="entry name" value="Glyas_Bleomycin-R_OHBP_Dase"/>
</dbReference>
<dbReference type="PROSITE" id="PS51819">
    <property type="entry name" value="VOC"/>
    <property type="match status" value="1"/>
</dbReference>
<accession>L0I5P9</accession>
<dbReference type="PANTHER" id="PTHR36113:SF6">
    <property type="entry name" value="FOSFOMYCIN RESISTANCE PROTEIN FOSX"/>
    <property type="match status" value="1"/>
</dbReference>
<dbReference type="Proteomes" id="UP000010846">
    <property type="component" value="Chromosome"/>
</dbReference>
<evidence type="ECO:0000313" key="4">
    <source>
        <dbReference type="EMBL" id="AGB14835.1"/>
    </source>
</evidence>
<evidence type="ECO:0000313" key="5">
    <source>
        <dbReference type="Proteomes" id="UP000010846"/>
    </source>
</evidence>
<dbReference type="RefSeq" id="WP_015299532.1">
    <property type="nucleotide sequence ID" value="NC_019964.1"/>
</dbReference>
<dbReference type="KEGG" id="hru:Halru_0189"/>
<dbReference type="Pfam" id="PF00903">
    <property type="entry name" value="Glyoxalase"/>
    <property type="match status" value="1"/>
</dbReference>
<dbReference type="SUPFAM" id="SSF54593">
    <property type="entry name" value="Glyoxalase/Bleomycin resistance protein/Dihydroxybiphenyl dioxygenase"/>
    <property type="match status" value="1"/>
</dbReference>
<dbReference type="Gene3D" id="3.10.180.10">
    <property type="entry name" value="2,3-Dihydroxybiphenyl 1,2-Dioxygenase, domain 1"/>
    <property type="match status" value="1"/>
</dbReference>
<evidence type="ECO:0000256" key="2">
    <source>
        <dbReference type="SAM" id="MobiDB-lite"/>
    </source>
</evidence>
<dbReference type="HOGENOM" id="CLU_046006_9_0_2"/>
<organism evidence="4 5">
    <name type="scientific">Halovivax ruber (strain DSM 18193 / JCM 13892 / XH-70)</name>
    <dbReference type="NCBI Taxonomy" id="797302"/>
    <lineage>
        <taxon>Archaea</taxon>
        <taxon>Methanobacteriati</taxon>
        <taxon>Methanobacteriota</taxon>
        <taxon>Stenosarchaea group</taxon>
        <taxon>Halobacteria</taxon>
        <taxon>Halobacteriales</taxon>
        <taxon>Natrialbaceae</taxon>
        <taxon>Halovivax</taxon>
    </lineage>
</organism>